<evidence type="ECO:0000313" key="2">
    <source>
        <dbReference type="Proteomes" id="UP000662736"/>
    </source>
</evidence>
<gene>
    <name evidence="1" type="ORF">J1G54_07165</name>
</gene>
<organism evidence="1 2">
    <name type="scientific">Glaesserella parasuis</name>
    <name type="common">Haemophilus parasuis</name>
    <dbReference type="NCBI Taxonomy" id="738"/>
    <lineage>
        <taxon>Bacteria</taxon>
        <taxon>Pseudomonadati</taxon>
        <taxon>Pseudomonadota</taxon>
        <taxon>Gammaproteobacteria</taxon>
        <taxon>Pasteurellales</taxon>
        <taxon>Pasteurellaceae</taxon>
        <taxon>Glaesserella</taxon>
    </lineage>
</organism>
<dbReference type="EMBL" id="CP071491">
    <property type="protein sequence ID" value="QSX16169.1"/>
    <property type="molecule type" value="Genomic_DNA"/>
</dbReference>
<reference evidence="1" key="1">
    <citation type="submission" date="2021-03" db="EMBL/GenBank/DDBJ databases">
        <title>Characterization of a novel Integrative Conjugative Element in Glaesserella parasuis.</title>
        <authorList>
            <person name="Hu G."/>
            <person name="Sun H."/>
        </authorList>
    </citation>
    <scope>NUCLEOTIDE SEQUENCE</scope>
    <source>
        <strain evidence="1">GHP1807</strain>
    </source>
</reference>
<dbReference type="AlphaFoldDB" id="A0AAX1M3A3"/>
<accession>A0AAX1M3A3</accession>
<protein>
    <submittedName>
        <fullName evidence="1">Uncharacterized protein</fullName>
    </submittedName>
</protein>
<dbReference type="RefSeq" id="WP_021265455.1">
    <property type="nucleotide sequence ID" value="NZ_CP069308.1"/>
</dbReference>
<name>A0AAX1M3A3_GLAPU</name>
<proteinExistence type="predicted"/>
<evidence type="ECO:0000313" key="1">
    <source>
        <dbReference type="EMBL" id="QSX16169.1"/>
    </source>
</evidence>
<dbReference type="Proteomes" id="UP000662736">
    <property type="component" value="Chromosome"/>
</dbReference>
<sequence length="61" mass="7027">MNEQNNSWVQEWLNKSAKASERMATDEKFRQEVAKRATNSGQDIQAILAKNIAKYQNQAKD</sequence>